<name>A0A1B7LWG8_9MICC</name>
<evidence type="ECO:0000259" key="2">
    <source>
        <dbReference type="Pfam" id="PF14534"/>
    </source>
</evidence>
<accession>A0A1B7LWG8</accession>
<sequence length="156" mass="17409">MDRQSPKSIITGFQQAWNAHDANALAELFVDDADFVNVTGLWWTTRERIRTAHAFGFANIFGRSTMNVGRTEIRMLGADHAVVHARVTVTGQNTPDGQVAEDRRTVFSFVVTRLNDDQGDYWRAVSAQNTDVVPGGPDTQVNSPDGQTAVRYREER</sequence>
<gene>
    <name evidence="3" type="ORF">A6F49_16135</name>
</gene>
<dbReference type="NCBIfam" id="TIGR02246">
    <property type="entry name" value="SgcJ/EcaC family oxidoreductase"/>
    <property type="match status" value="1"/>
</dbReference>
<feature type="region of interest" description="Disordered" evidence="1">
    <location>
        <begin position="129"/>
        <end position="156"/>
    </location>
</feature>
<organism evidence="3 4">
    <name type="scientific">Enteractinococcus helveticum</name>
    <dbReference type="NCBI Taxonomy" id="1837282"/>
    <lineage>
        <taxon>Bacteria</taxon>
        <taxon>Bacillati</taxon>
        <taxon>Actinomycetota</taxon>
        <taxon>Actinomycetes</taxon>
        <taxon>Micrococcales</taxon>
        <taxon>Micrococcaceae</taxon>
    </lineage>
</organism>
<dbReference type="InterPro" id="IPR027843">
    <property type="entry name" value="DUF4440"/>
</dbReference>
<dbReference type="STRING" id="1837282.A6F49_16135"/>
<reference evidence="3 4" key="1">
    <citation type="submission" date="2016-04" db="EMBL/GenBank/DDBJ databases">
        <title>First whole genome shotgun sequence of the bacterium Enteractinococcus sp. strain UASWS1574.</title>
        <authorList>
            <person name="Crovadore J."/>
            <person name="Chablais R."/>
            <person name="Lefort F."/>
        </authorList>
    </citation>
    <scope>NUCLEOTIDE SEQUENCE [LARGE SCALE GENOMIC DNA]</scope>
    <source>
        <strain evidence="3 4">UASWS1574</strain>
    </source>
</reference>
<dbReference type="Pfam" id="PF14534">
    <property type="entry name" value="DUF4440"/>
    <property type="match status" value="1"/>
</dbReference>
<proteinExistence type="predicted"/>
<evidence type="ECO:0000313" key="4">
    <source>
        <dbReference type="Proteomes" id="UP000078292"/>
    </source>
</evidence>
<dbReference type="AlphaFoldDB" id="A0A1B7LWG8"/>
<evidence type="ECO:0000313" key="3">
    <source>
        <dbReference type="EMBL" id="OAV59380.1"/>
    </source>
</evidence>
<dbReference type="OrthoDB" id="582586at2"/>
<keyword evidence="4" id="KW-1185">Reference proteome</keyword>
<dbReference type="Proteomes" id="UP000078292">
    <property type="component" value="Unassembled WGS sequence"/>
</dbReference>
<dbReference type="InterPro" id="IPR011944">
    <property type="entry name" value="Steroid_delta5-4_isomerase"/>
</dbReference>
<dbReference type="SUPFAM" id="SSF54427">
    <property type="entry name" value="NTF2-like"/>
    <property type="match status" value="1"/>
</dbReference>
<dbReference type="InterPro" id="IPR032710">
    <property type="entry name" value="NTF2-like_dom_sf"/>
</dbReference>
<feature type="domain" description="DUF4440" evidence="2">
    <location>
        <begin position="9"/>
        <end position="113"/>
    </location>
</feature>
<dbReference type="RefSeq" id="WP_043058677.1">
    <property type="nucleotide sequence ID" value="NZ_LXEY01000022.1"/>
</dbReference>
<protein>
    <recommendedName>
        <fullName evidence="2">DUF4440 domain-containing protein</fullName>
    </recommendedName>
</protein>
<comment type="caution">
    <text evidence="3">The sequence shown here is derived from an EMBL/GenBank/DDBJ whole genome shotgun (WGS) entry which is preliminary data.</text>
</comment>
<dbReference type="EMBL" id="LXEY01000022">
    <property type="protein sequence ID" value="OAV59380.1"/>
    <property type="molecule type" value="Genomic_DNA"/>
</dbReference>
<evidence type="ECO:0000256" key="1">
    <source>
        <dbReference type="SAM" id="MobiDB-lite"/>
    </source>
</evidence>
<dbReference type="Gene3D" id="3.10.450.50">
    <property type="match status" value="1"/>
</dbReference>